<dbReference type="EMBL" id="PVLV01000230">
    <property type="protein sequence ID" value="PRH78197.1"/>
    <property type="molecule type" value="Genomic_DNA"/>
</dbReference>
<reference evidence="3 4" key="1">
    <citation type="submission" date="2018-03" db="EMBL/GenBank/DDBJ databases">
        <title>Novel Streptomyces sp. from soil.</title>
        <authorList>
            <person name="Tan G.Y.A."/>
            <person name="Lee Z.Y."/>
        </authorList>
    </citation>
    <scope>NUCLEOTIDE SEQUENCE [LARGE SCALE GENOMIC DNA]</scope>
    <source>
        <strain evidence="3 4">ST5x</strain>
    </source>
</reference>
<evidence type="ECO:0000256" key="1">
    <source>
        <dbReference type="SAM" id="MobiDB-lite"/>
    </source>
</evidence>
<dbReference type="InterPro" id="IPR047757">
    <property type="entry name" value="AfsA-like"/>
</dbReference>
<feature type="domain" description="A-factor biosynthesis hotdog" evidence="2">
    <location>
        <begin position="39"/>
        <end position="170"/>
    </location>
</feature>
<gene>
    <name evidence="3" type="ORF">C6N75_16225</name>
</gene>
<comment type="caution">
    <text evidence="3">The sequence shown here is derived from an EMBL/GenBank/DDBJ whole genome shotgun (WGS) entry which is preliminary data.</text>
</comment>
<dbReference type="InterPro" id="IPR005509">
    <property type="entry name" value="AfsA_hotdog_dom"/>
</dbReference>
<feature type="domain" description="A-factor biosynthesis hotdog" evidence="2">
    <location>
        <begin position="207"/>
        <end position="318"/>
    </location>
</feature>
<dbReference type="GO" id="GO:0016740">
    <property type="term" value="F:transferase activity"/>
    <property type="evidence" value="ECO:0007669"/>
    <property type="project" value="InterPro"/>
</dbReference>
<accession>A0A2S9PV36</accession>
<evidence type="ECO:0000259" key="2">
    <source>
        <dbReference type="Pfam" id="PF03756"/>
    </source>
</evidence>
<proteinExistence type="predicted"/>
<keyword evidence="4" id="KW-1185">Reference proteome</keyword>
<dbReference type="OrthoDB" id="7838374at2"/>
<dbReference type="InterPro" id="IPR029069">
    <property type="entry name" value="HotDog_dom_sf"/>
</dbReference>
<dbReference type="Pfam" id="PF03756">
    <property type="entry name" value="AfsA"/>
    <property type="match status" value="2"/>
</dbReference>
<evidence type="ECO:0000313" key="4">
    <source>
        <dbReference type="Proteomes" id="UP000239322"/>
    </source>
</evidence>
<protein>
    <submittedName>
        <fullName evidence="3">A-factor biosynthesis protein</fullName>
    </submittedName>
</protein>
<dbReference type="AlphaFoldDB" id="A0A2S9PV36"/>
<dbReference type="Proteomes" id="UP000239322">
    <property type="component" value="Unassembled WGS sequence"/>
</dbReference>
<dbReference type="NCBIfam" id="NF041195">
    <property type="entry name" value="ScbA_BarX_GamBu"/>
    <property type="match status" value="1"/>
</dbReference>
<sequence>MPEQLSAAVGRSRRQAAGTLPDGPAGPDWSREIPMDHLHLSHRSSVHLTAWAETGPGEFAFTALWPEARGGRPPAPGGHAGPDPLLVAATYRQAGLLAAHSAYGMPRAGETLLQNLGFTVDPGQILPADGPVALDVTARCTPSGLRGGVPAALHIAAEFRHAGAVLARIESDFSWMSRAVYRRLRGERAGVTEPVAPPPEPVDPASVGRAAARDVLLAPAGPGRWRLRNETRNLLLFDHPVDHVPGLVLVEAAQQAAYGAAGPGFRPVSAATSFGSYVELDSPCLVEAVVRRAGGCAALTVDVVGRQDGRTCFTGTVSGLPAED</sequence>
<feature type="region of interest" description="Disordered" evidence="1">
    <location>
        <begin position="1"/>
        <end position="32"/>
    </location>
</feature>
<dbReference type="RefSeq" id="WP_105869622.1">
    <property type="nucleotide sequence ID" value="NZ_PVLV01000230.1"/>
</dbReference>
<organism evidence="3 4">
    <name type="scientific">Streptomyces solincola</name>
    <dbReference type="NCBI Taxonomy" id="2100817"/>
    <lineage>
        <taxon>Bacteria</taxon>
        <taxon>Bacillati</taxon>
        <taxon>Actinomycetota</taxon>
        <taxon>Actinomycetes</taxon>
        <taxon>Kitasatosporales</taxon>
        <taxon>Streptomycetaceae</taxon>
        <taxon>Streptomyces</taxon>
    </lineage>
</organism>
<dbReference type="SUPFAM" id="SSF54637">
    <property type="entry name" value="Thioesterase/thiol ester dehydrase-isomerase"/>
    <property type="match status" value="1"/>
</dbReference>
<name>A0A2S9PV36_9ACTN</name>
<evidence type="ECO:0000313" key="3">
    <source>
        <dbReference type="EMBL" id="PRH78197.1"/>
    </source>
</evidence>